<dbReference type="Proteomes" id="UP000636709">
    <property type="component" value="Unassembled WGS sequence"/>
</dbReference>
<dbReference type="AlphaFoldDB" id="A0A835FQX8"/>
<accession>A0A835FQX8</accession>
<dbReference type="PROSITE" id="PS51081">
    <property type="entry name" value="ZF_SIAH"/>
    <property type="match status" value="1"/>
</dbReference>
<evidence type="ECO:0000256" key="4">
    <source>
        <dbReference type="ARBA" id="ARBA00024004"/>
    </source>
</evidence>
<dbReference type="EMBL" id="JACEFO010000426">
    <property type="protein sequence ID" value="KAF8772182.1"/>
    <property type="molecule type" value="Genomic_DNA"/>
</dbReference>
<name>A0A835FQX8_9POAL</name>
<evidence type="ECO:0000256" key="5">
    <source>
        <dbReference type="PROSITE-ProRule" id="PRU00455"/>
    </source>
</evidence>
<dbReference type="GO" id="GO:0008270">
    <property type="term" value="F:zinc ion binding"/>
    <property type="evidence" value="ECO:0007669"/>
    <property type="project" value="UniProtKB-KW"/>
</dbReference>
<gene>
    <name evidence="8" type="ORF">HU200_006022</name>
</gene>
<evidence type="ECO:0000256" key="6">
    <source>
        <dbReference type="SAM" id="MobiDB-lite"/>
    </source>
</evidence>
<feature type="domain" description="SIAH-type" evidence="7">
    <location>
        <begin position="142"/>
        <end position="200"/>
    </location>
</feature>
<dbReference type="InterPro" id="IPR044286">
    <property type="entry name" value="SINL_plant"/>
</dbReference>
<dbReference type="Gene3D" id="3.30.40.10">
    <property type="entry name" value="Zinc/RING finger domain, C3HC4 (zinc finger)"/>
    <property type="match status" value="1"/>
</dbReference>
<keyword evidence="1" id="KW-0479">Metal-binding</keyword>
<organism evidence="8 9">
    <name type="scientific">Digitaria exilis</name>
    <dbReference type="NCBI Taxonomy" id="1010633"/>
    <lineage>
        <taxon>Eukaryota</taxon>
        <taxon>Viridiplantae</taxon>
        <taxon>Streptophyta</taxon>
        <taxon>Embryophyta</taxon>
        <taxon>Tracheophyta</taxon>
        <taxon>Spermatophyta</taxon>
        <taxon>Magnoliopsida</taxon>
        <taxon>Liliopsida</taxon>
        <taxon>Poales</taxon>
        <taxon>Poaceae</taxon>
        <taxon>PACMAD clade</taxon>
        <taxon>Panicoideae</taxon>
        <taxon>Panicodae</taxon>
        <taxon>Paniceae</taxon>
        <taxon>Anthephorinae</taxon>
        <taxon>Digitaria</taxon>
    </lineage>
</organism>
<evidence type="ECO:0000313" key="8">
    <source>
        <dbReference type="EMBL" id="KAF8772182.1"/>
    </source>
</evidence>
<comment type="caution">
    <text evidence="8">The sequence shown here is derived from an EMBL/GenBank/DDBJ whole genome shotgun (WGS) entry which is preliminary data.</text>
</comment>
<dbReference type="PANTHER" id="PTHR46632">
    <property type="entry name" value="E3 UBIQUITIN-PROTEIN LIGASE SINA-LIKE 4"/>
    <property type="match status" value="1"/>
</dbReference>
<dbReference type="PANTHER" id="PTHR46632:SF9">
    <property type="entry name" value="RING-TYPE E3 UBIQUITIN TRANSFERASE"/>
    <property type="match status" value="1"/>
</dbReference>
<evidence type="ECO:0000256" key="2">
    <source>
        <dbReference type="ARBA" id="ARBA00022771"/>
    </source>
</evidence>
<keyword evidence="2 5" id="KW-0863">Zinc-finger</keyword>
<evidence type="ECO:0000256" key="3">
    <source>
        <dbReference type="ARBA" id="ARBA00022833"/>
    </source>
</evidence>
<comment type="function">
    <text evidence="4">E3 ubiquitin-protein ligase that mediates ubiquitination and subsequent proteasomal degradation of target proteins. E3 ubiquitin ligases accept ubiquitin from an E2 ubiquitin-conjugating enzyme in the form of a thioester and then directly transfers the ubiquitin to targeted substrates. It probably triggers the ubiquitin-mediated degradation of different substrates.</text>
</comment>
<evidence type="ECO:0000259" key="7">
    <source>
        <dbReference type="PROSITE" id="PS51081"/>
    </source>
</evidence>
<feature type="region of interest" description="Disordered" evidence="6">
    <location>
        <begin position="1"/>
        <end position="60"/>
    </location>
</feature>
<evidence type="ECO:0000256" key="1">
    <source>
        <dbReference type="ARBA" id="ARBA00022723"/>
    </source>
</evidence>
<proteinExistence type="predicted"/>
<dbReference type="Pfam" id="PF21361">
    <property type="entry name" value="Sina_ZnF"/>
    <property type="match status" value="1"/>
</dbReference>
<sequence length="339" mass="35805">MSEQQGRKRGSAPADSELTNSGKKPRAPPQATAPCAVVKQEREEEGDAGQGSSSSSNDARRAVVAALEPQAMEQPQLKLVIGMSVFHCQACFLPLKPPAFMCESGHIVCCTCRGKHGEACDPRRPAAATFAVCPGRDVVLGDAKMPCQNEEFGCKSLVVYYQAGDHHGECQWAPCFCPEPGCELFSSPAWLADHLNTHHRWPLTNVRYGEPCKLPVPSPEQGCHVLVGEGDRSPRVFLVSPSALGAATAVSLVCVSANAGGGGGQFMSTLRLEVPGNKEKLVLILPVVRSGDLSCGLPTADTDVFLAVPPVLQPEAPNLFVCIDKADAAAANSTPPKVE</sequence>
<dbReference type="InterPro" id="IPR013083">
    <property type="entry name" value="Znf_RING/FYVE/PHD"/>
</dbReference>
<protein>
    <recommendedName>
        <fullName evidence="7">SIAH-type domain-containing protein</fullName>
    </recommendedName>
</protein>
<keyword evidence="3" id="KW-0862">Zinc</keyword>
<reference evidence="8" key="1">
    <citation type="submission" date="2020-07" db="EMBL/GenBank/DDBJ databases">
        <title>Genome sequence and genetic diversity analysis of an under-domesticated orphan crop, white fonio (Digitaria exilis).</title>
        <authorList>
            <person name="Bennetzen J.L."/>
            <person name="Chen S."/>
            <person name="Ma X."/>
            <person name="Wang X."/>
            <person name="Yssel A.E.J."/>
            <person name="Chaluvadi S.R."/>
            <person name="Johnson M."/>
            <person name="Gangashetty P."/>
            <person name="Hamidou F."/>
            <person name="Sanogo M.D."/>
            <person name="Zwaenepoel A."/>
            <person name="Wallace J."/>
            <person name="Van De Peer Y."/>
            <person name="Van Deynze A."/>
        </authorList>
    </citation>
    <scope>NUCLEOTIDE SEQUENCE</scope>
    <source>
        <tissue evidence="8">Leaves</tissue>
    </source>
</reference>
<dbReference type="SUPFAM" id="SSF49599">
    <property type="entry name" value="TRAF domain-like"/>
    <property type="match status" value="1"/>
</dbReference>
<dbReference type="OrthoDB" id="4788989at2759"/>
<dbReference type="UniPathway" id="UPA00143"/>
<keyword evidence="9" id="KW-1185">Reference proteome</keyword>
<evidence type="ECO:0000313" key="9">
    <source>
        <dbReference type="Proteomes" id="UP000636709"/>
    </source>
</evidence>
<dbReference type="InterPro" id="IPR013010">
    <property type="entry name" value="Znf_SIAH"/>
</dbReference>
<dbReference type="GO" id="GO:0016567">
    <property type="term" value="P:protein ubiquitination"/>
    <property type="evidence" value="ECO:0007669"/>
    <property type="project" value="UniProtKB-UniPathway"/>
</dbReference>